<dbReference type="InterPro" id="IPR005025">
    <property type="entry name" value="FMN_Rdtase-like_dom"/>
</dbReference>
<reference evidence="4 5" key="1">
    <citation type="submission" date="2021-03" db="EMBL/GenBank/DDBJ databases">
        <title>Genomic Encyclopedia of Type Strains, Phase IV (KMG-IV): sequencing the most valuable type-strain genomes for metagenomic binning, comparative biology and taxonomic classification.</title>
        <authorList>
            <person name="Goeker M."/>
        </authorList>
    </citation>
    <scope>NUCLEOTIDE SEQUENCE [LARGE SCALE GENOMIC DNA]</scope>
    <source>
        <strain evidence="4 5">DSM 28650</strain>
    </source>
</reference>
<keyword evidence="5" id="KW-1185">Reference proteome</keyword>
<name>A0ABS4JY68_9CLOT</name>
<dbReference type="Pfam" id="PF03358">
    <property type="entry name" value="FMN_red"/>
    <property type="match status" value="1"/>
</dbReference>
<evidence type="ECO:0000256" key="2">
    <source>
        <dbReference type="ARBA" id="ARBA00022643"/>
    </source>
</evidence>
<keyword evidence="1" id="KW-0285">Flavoprotein</keyword>
<organism evidence="4 5">
    <name type="scientific">Clostridium punense</name>
    <dbReference type="NCBI Taxonomy" id="1054297"/>
    <lineage>
        <taxon>Bacteria</taxon>
        <taxon>Bacillati</taxon>
        <taxon>Bacillota</taxon>
        <taxon>Clostridia</taxon>
        <taxon>Eubacteriales</taxon>
        <taxon>Clostridiaceae</taxon>
        <taxon>Clostridium</taxon>
    </lineage>
</organism>
<sequence>MEILYVISPNPNRSETIENMVQAALGNSNYTLVTSIEFTPNLQNKKLLFISEVNELGTDLYMIEYLLRMIKRGRDCLKGSIGALLVHSETEHGTKRTAQDIIFAANSLGCSFIGHPLVEAINSLKNLLTWQKTLDLSLEEICYKNCKDLIGRLMSYNLEVLENPKILALYSSPHKTSNTLDLWHLVSKHLKGYDLRELLIEAGEVKDCHGCSFKLCTHYGKNNRCFYGGIMAEEVLPAIAESDAIVWLCPNYNDAVAANLTAVINRLTVLYRQMSFHEKSVFAVIVSGNSGSDSIAKQLIGALNINKGFRLPPYFSIMAIANDPKAIFEVEGIEEKSKDFAQNIKLQIKC</sequence>
<evidence type="ECO:0000313" key="5">
    <source>
        <dbReference type="Proteomes" id="UP001519308"/>
    </source>
</evidence>
<feature type="domain" description="NADPH-dependent FMN reductase-like" evidence="3">
    <location>
        <begin position="164"/>
        <end position="317"/>
    </location>
</feature>
<dbReference type="InterPro" id="IPR029039">
    <property type="entry name" value="Flavoprotein-like_sf"/>
</dbReference>
<accession>A0ABS4JY68</accession>
<proteinExistence type="predicted"/>
<dbReference type="RefSeq" id="WP_021281572.1">
    <property type="nucleotide sequence ID" value="NZ_JAGGLL010000002.1"/>
</dbReference>
<dbReference type="PANTHER" id="PTHR43278:SF4">
    <property type="entry name" value="NAD(P)H-DEPENDENT FMN-CONTAINING OXIDOREDUCTASE YWQN-RELATED"/>
    <property type="match status" value="1"/>
</dbReference>
<dbReference type="EMBL" id="JAGGLL010000002">
    <property type="protein sequence ID" value="MBP2020487.1"/>
    <property type="molecule type" value="Genomic_DNA"/>
</dbReference>
<keyword evidence="2" id="KW-0288">FMN</keyword>
<dbReference type="Proteomes" id="UP001519308">
    <property type="component" value="Unassembled WGS sequence"/>
</dbReference>
<dbReference type="Gene3D" id="3.40.50.360">
    <property type="match status" value="1"/>
</dbReference>
<protein>
    <submittedName>
        <fullName evidence="4">Multimeric flavodoxin WrbA</fullName>
    </submittedName>
</protein>
<evidence type="ECO:0000313" key="4">
    <source>
        <dbReference type="EMBL" id="MBP2020487.1"/>
    </source>
</evidence>
<comment type="caution">
    <text evidence="4">The sequence shown here is derived from an EMBL/GenBank/DDBJ whole genome shotgun (WGS) entry which is preliminary data.</text>
</comment>
<evidence type="ECO:0000259" key="3">
    <source>
        <dbReference type="Pfam" id="PF03358"/>
    </source>
</evidence>
<dbReference type="InterPro" id="IPR051796">
    <property type="entry name" value="ISF_SsuE-like"/>
</dbReference>
<gene>
    <name evidence="4" type="ORF">J2Z44_000271</name>
</gene>
<evidence type="ECO:0000256" key="1">
    <source>
        <dbReference type="ARBA" id="ARBA00022630"/>
    </source>
</evidence>
<dbReference type="PANTHER" id="PTHR43278">
    <property type="entry name" value="NAD(P)H-DEPENDENT FMN-CONTAINING OXIDOREDUCTASE YWQN-RELATED"/>
    <property type="match status" value="1"/>
</dbReference>
<dbReference type="SUPFAM" id="SSF52218">
    <property type="entry name" value="Flavoproteins"/>
    <property type="match status" value="1"/>
</dbReference>